<accession>A0ABQ5DHX9</accession>
<keyword evidence="2" id="KW-1185">Reference proteome</keyword>
<sequence length="682" mass="78265">MEGRDTLMTYAPLPNDQGTQVTEDTHVIITVLINPEGQQQSSSVSSGFISNMLNPSPDTGIDIIFTPNTEATSLVDVLVTTIAEPPLLSATTLPPTPLITHLQQTPVPSPTTVPSSSLQDLPNFGSLFIFDHRLKTLETDFSEFKQTNQFADAVSSIPGIVDAYLANKMHEAVKTVVQLQSERLRDEAQTENAVFLNKLDDNIKKIIKDQVKEQVKSQVSKILPKIEKTVNEQLEAEVVTRSSTESKTSLGIATNLSEVKLKKILIDKMESNKSIHRSDEQKNLYKALVDTYESDKLILDTYGDTVSFKRQEALCTLQRFGRLHRTSVSFETKEDPRESFNELMDTPLDFSAFVMNRLKVDTLTPELLTGPTFELMKGSCKSLVELEYLFEEVYKATTKQLDWNNLEGQQYPHDLRKPLPLIPNSRGHCIIHFDHVIDNDLENLSGGVSSRKYATSVTKNKAADYKHIKWIEDLVPNRMESARDFYSKRRINAVIKLEIFDWHNYKHLDWITIRKLTNLTVEERLAFNVSLRIFTRSVVIQRRVEDLQLGVESYQKKLNLTKPDTYRLDLKRRKAYTTYSNPRGFIYQNKDKKNRLMRIDELHKFSDGTLNDVRTALNDRLKGIQMEYLPQTIWRQIDKDKVGAMIQAIDKQLKTRRIMRSLEKFIGGRPYEGDFRLLQRTI</sequence>
<protein>
    <submittedName>
        <fullName evidence="1">Uncharacterized protein</fullName>
    </submittedName>
</protein>
<dbReference type="EMBL" id="BQNB010015336">
    <property type="protein sequence ID" value="GJT38835.1"/>
    <property type="molecule type" value="Genomic_DNA"/>
</dbReference>
<comment type="caution">
    <text evidence="1">The sequence shown here is derived from an EMBL/GenBank/DDBJ whole genome shotgun (WGS) entry which is preliminary data.</text>
</comment>
<evidence type="ECO:0000313" key="1">
    <source>
        <dbReference type="EMBL" id="GJT38835.1"/>
    </source>
</evidence>
<gene>
    <name evidence="1" type="ORF">Tco_0938700</name>
</gene>
<organism evidence="1 2">
    <name type="scientific">Tanacetum coccineum</name>
    <dbReference type="NCBI Taxonomy" id="301880"/>
    <lineage>
        <taxon>Eukaryota</taxon>
        <taxon>Viridiplantae</taxon>
        <taxon>Streptophyta</taxon>
        <taxon>Embryophyta</taxon>
        <taxon>Tracheophyta</taxon>
        <taxon>Spermatophyta</taxon>
        <taxon>Magnoliopsida</taxon>
        <taxon>eudicotyledons</taxon>
        <taxon>Gunneridae</taxon>
        <taxon>Pentapetalae</taxon>
        <taxon>asterids</taxon>
        <taxon>campanulids</taxon>
        <taxon>Asterales</taxon>
        <taxon>Asteraceae</taxon>
        <taxon>Asteroideae</taxon>
        <taxon>Anthemideae</taxon>
        <taxon>Anthemidinae</taxon>
        <taxon>Tanacetum</taxon>
    </lineage>
</organism>
<reference evidence="1" key="1">
    <citation type="journal article" date="2022" name="Int. J. Mol. Sci.">
        <title>Draft Genome of Tanacetum Coccineum: Genomic Comparison of Closely Related Tanacetum-Family Plants.</title>
        <authorList>
            <person name="Yamashiro T."/>
            <person name="Shiraishi A."/>
            <person name="Nakayama K."/>
            <person name="Satake H."/>
        </authorList>
    </citation>
    <scope>NUCLEOTIDE SEQUENCE</scope>
</reference>
<dbReference type="Proteomes" id="UP001151760">
    <property type="component" value="Unassembled WGS sequence"/>
</dbReference>
<proteinExistence type="predicted"/>
<name>A0ABQ5DHX9_9ASTR</name>
<reference evidence="1" key="2">
    <citation type="submission" date="2022-01" db="EMBL/GenBank/DDBJ databases">
        <authorList>
            <person name="Yamashiro T."/>
            <person name="Shiraishi A."/>
            <person name="Satake H."/>
            <person name="Nakayama K."/>
        </authorList>
    </citation>
    <scope>NUCLEOTIDE SEQUENCE</scope>
</reference>
<evidence type="ECO:0000313" key="2">
    <source>
        <dbReference type="Proteomes" id="UP001151760"/>
    </source>
</evidence>